<protein>
    <submittedName>
        <fullName evidence="1">Uncharacterized protein</fullName>
    </submittedName>
</protein>
<comment type="caution">
    <text evidence="1">The sequence shown here is derived from an EMBL/GenBank/DDBJ whole genome shotgun (WGS) entry which is preliminary data.</text>
</comment>
<accession>A0ABS8TJT5</accession>
<organism evidence="1 2">
    <name type="scientific">Datura stramonium</name>
    <name type="common">Jimsonweed</name>
    <name type="synonym">Common thornapple</name>
    <dbReference type="NCBI Taxonomy" id="4076"/>
    <lineage>
        <taxon>Eukaryota</taxon>
        <taxon>Viridiplantae</taxon>
        <taxon>Streptophyta</taxon>
        <taxon>Embryophyta</taxon>
        <taxon>Tracheophyta</taxon>
        <taxon>Spermatophyta</taxon>
        <taxon>Magnoliopsida</taxon>
        <taxon>eudicotyledons</taxon>
        <taxon>Gunneridae</taxon>
        <taxon>Pentapetalae</taxon>
        <taxon>asterids</taxon>
        <taxon>lamiids</taxon>
        <taxon>Solanales</taxon>
        <taxon>Solanaceae</taxon>
        <taxon>Solanoideae</taxon>
        <taxon>Datureae</taxon>
        <taxon>Datura</taxon>
    </lineage>
</organism>
<sequence length="92" mass="10267">RDKKVKSRILTRELVPKSAWGSRFRSSLDSESQVKGWGWKSDPESGSILRSGPRLRHGVRNLKLSLKSDLNLGLGRDSRIGESDLKLRPGLG</sequence>
<reference evidence="1 2" key="1">
    <citation type="journal article" date="2021" name="BMC Genomics">
        <title>Datura genome reveals duplications of psychoactive alkaloid biosynthetic genes and high mutation rate following tissue culture.</title>
        <authorList>
            <person name="Rajewski A."/>
            <person name="Carter-House D."/>
            <person name="Stajich J."/>
            <person name="Litt A."/>
        </authorList>
    </citation>
    <scope>NUCLEOTIDE SEQUENCE [LARGE SCALE GENOMIC DNA]</scope>
    <source>
        <strain evidence="1">AR-01</strain>
    </source>
</reference>
<proteinExistence type="predicted"/>
<dbReference type="EMBL" id="JACEIK010001722">
    <property type="protein sequence ID" value="MCD7471764.1"/>
    <property type="molecule type" value="Genomic_DNA"/>
</dbReference>
<name>A0ABS8TJT5_DATST</name>
<dbReference type="Proteomes" id="UP000823775">
    <property type="component" value="Unassembled WGS sequence"/>
</dbReference>
<evidence type="ECO:0000313" key="2">
    <source>
        <dbReference type="Proteomes" id="UP000823775"/>
    </source>
</evidence>
<feature type="non-terminal residue" evidence="1">
    <location>
        <position position="1"/>
    </location>
</feature>
<gene>
    <name evidence="1" type="ORF">HAX54_012431</name>
</gene>
<keyword evidence="2" id="KW-1185">Reference proteome</keyword>
<evidence type="ECO:0000313" key="1">
    <source>
        <dbReference type="EMBL" id="MCD7471764.1"/>
    </source>
</evidence>